<dbReference type="InterPro" id="IPR039477">
    <property type="entry name" value="ILEI/PANDER_dom"/>
</dbReference>
<gene>
    <name evidence="2" type="ORF">RRG08_006572</name>
</gene>
<feature type="non-terminal residue" evidence="2">
    <location>
        <position position="273"/>
    </location>
</feature>
<feature type="non-terminal residue" evidence="2">
    <location>
        <position position="1"/>
    </location>
</feature>
<dbReference type="PANTHER" id="PTHR15535:SF17">
    <property type="entry name" value="TRANSMEMBRANE PROTEIN"/>
    <property type="match status" value="1"/>
</dbReference>
<evidence type="ECO:0000259" key="1">
    <source>
        <dbReference type="PROSITE" id="PS51484"/>
    </source>
</evidence>
<dbReference type="InterPro" id="IPR019316">
    <property type="entry name" value="G8_domain"/>
</dbReference>
<dbReference type="PROSITE" id="PS51484">
    <property type="entry name" value="G8"/>
    <property type="match status" value="1"/>
</dbReference>
<dbReference type="Pfam" id="PF10162">
    <property type="entry name" value="G8"/>
    <property type="match status" value="1"/>
</dbReference>
<accession>A0AAE0Y4K1</accession>
<evidence type="ECO:0000313" key="2">
    <source>
        <dbReference type="EMBL" id="KAK3732303.1"/>
    </source>
</evidence>
<dbReference type="Pfam" id="PF15711">
    <property type="entry name" value="ILEI"/>
    <property type="match status" value="1"/>
</dbReference>
<protein>
    <recommendedName>
        <fullName evidence="1">G8 domain-containing protein</fullName>
    </recommendedName>
</protein>
<dbReference type="AlphaFoldDB" id="A0AAE0Y4K1"/>
<name>A0AAE0Y4K1_9GAST</name>
<organism evidence="2 3">
    <name type="scientific">Elysia crispata</name>
    <name type="common">lettuce slug</name>
    <dbReference type="NCBI Taxonomy" id="231223"/>
    <lineage>
        <taxon>Eukaryota</taxon>
        <taxon>Metazoa</taxon>
        <taxon>Spiralia</taxon>
        <taxon>Lophotrochozoa</taxon>
        <taxon>Mollusca</taxon>
        <taxon>Gastropoda</taxon>
        <taxon>Heterobranchia</taxon>
        <taxon>Euthyneura</taxon>
        <taxon>Panpulmonata</taxon>
        <taxon>Sacoglossa</taxon>
        <taxon>Placobranchoidea</taxon>
        <taxon>Plakobranchidae</taxon>
        <taxon>Elysia</taxon>
    </lineage>
</organism>
<evidence type="ECO:0000313" key="3">
    <source>
        <dbReference type="Proteomes" id="UP001283361"/>
    </source>
</evidence>
<sequence>KSNEGPKHPKFGRKFIGVDGGGQLEIHGQDKISWTKLVRTTGPAAKGCGLVFDSRDRKFSTERGEGIHMTVWKDDGTFFDHTLFLTEHATAAASHMERFHTYVKELPRGVVVGVAVFEDLGRVADTSLPWNSVYHALELLGSKRAREIGEFEPYALVTITGDGGNSTQEAVWADVKGSISETKEVEAKIAIASTQLTFVARSIVTKDSSPNEARFRVVQSEWESPKINLMHDVSKWEPGDKVVVASTDFDWRQAEVKTILPCLDCSAYQVKLE</sequence>
<dbReference type="EMBL" id="JAWDGP010006974">
    <property type="protein sequence ID" value="KAK3732303.1"/>
    <property type="molecule type" value="Genomic_DNA"/>
</dbReference>
<feature type="domain" description="G8" evidence="1">
    <location>
        <begin position="1"/>
        <end position="39"/>
    </location>
</feature>
<reference evidence="2" key="1">
    <citation type="journal article" date="2023" name="G3 (Bethesda)">
        <title>A reference genome for the long-term kleptoplast-retaining sea slug Elysia crispata morphotype clarki.</title>
        <authorList>
            <person name="Eastman K.E."/>
            <person name="Pendleton A.L."/>
            <person name="Shaikh M.A."/>
            <person name="Suttiyut T."/>
            <person name="Ogas R."/>
            <person name="Tomko P."/>
            <person name="Gavelis G."/>
            <person name="Widhalm J.R."/>
            <person name="Wisecaver J.H."/>
        </authorList>
    </citation>
    <scope>NUCLEOTIDE SEQUENCE</scope>
    <source>
        <strain evidence="2">ECLA1</strain>
    </source>
</reference>
<proteinExistence type="predicted"/>
<keyword evidence="3" id="KW-1185">Reference proteome</keyword>
<dbReference type="InterPro" id="IPR052252">
    <property type="entry name" value="CEMIP/CEMIP2"/>
</dbReference>
<dbReference type="PANTHER" id="PTHR15535">
    <property type="entry name" value="TRANSMEMBRANE PROTEIN 2-RELATED"/>
    <property type="match status" value="1"/>
</dbReference>
<comment type="caution">
    <text evidence="2">The sequence shown here is derived from an EMBL/GenBank/DDBJ whole genome shotgun (WGS) entry which is preliminary data.</text>
</comment>
<dbReference type="Proteomes" id="UP001283361">
    <property type="component" value="Unassembled WGS sequence"/>
</dbReference>